<evidence type="ECO:0000256" key="5">
    <source>
        <dbReference type="ARBA" id="ARBA00022832"/>
    </source>
</evidence>
<dbReference type="PIRSF" id="PIRSF000429">
    <property type="entry name" value="Ac-CoA_Ac_transf"/>
    <property type="match status" value="1"/>
</dbReference>
<gene>
    <name evidence="16" type="ORF">BCR41DRAFT_327140</name>
</gene>
<dbReference type="InterPro" id="IPR020613">
    <property type="entry name" value="Thiolase_CS"/>
</dbReference>
<dbReference type="Proteomes" id="UP000193648">
    <property type="component" value="Unassembled WGS sequence"/>
</dbReference>
<organism evidence="16 17">
    <name type="scientific">Lobosporangium transversale</name>
    <dbReference type="NCBI Taxonomy" id="64571"/>
    <lineage>
        <taxon>Eukaryota</taxon>
        <taxon>Fungi</taxon>
        <taxon>Fungi incertae sedis</taxon>
        <taxon>Mucoromycota</taxon>
        <taxon>Mortierellomycotina</taxon>
        <taxon>Mortierellomycetes</taxon>
        <taxon>Mortierellales</taxon>
        <taxon>Mortierellaceae</taxon>
        <taxon>Lobosporangium</taxon>
    </lineage>
</organism>
<dbReference type="PANTHER" id="PTHR43853:SF8">
    <property type="entry name" value="3-KETOACYL-COA THIOLASE, PEROXISOMAL"/>
    <property type="match status" value="1"/>
</dbReference>
<evidence type="ECO:0000256" key="1">
    <source>
        <dbReference type="ARBA" id="ARBA00004275"/>
    </source>
</evidence>
<evidence type="ECO:0000256" key="9">
    <source>
        <dbReference type="ARBA" id="ARBA00023315"/>
    </source>
</evidence>
<feature type="active site" description="Proton acceptor" evidence="12">
    <location>
        <position position="402"/>
    </location>
</feature>
<evidence type="ECO:0000256" key="3">
    <source>
        <dbReference type="ARBA" id="ARBA00010982"/>
    </source>
</evidence>
<dbReference type="Pfam" id="PF02803">
    <property type="entry name" value="Thiolase_C"/>
    <property type="match status" value="1"/>
</dbReference>
<dbReference type="EC" id="2.3.1.16" evidence="10"/>
<accession>A0A1Y2GBP2</accession>
<dbReference type="GO" id="GO:0005777">
    <property type="term" value="C:peroxisome"/>
    <property type="evidence" value="ECO:0007669"/>
    <property type="project" value="UniProtKB-SubCell"/>
</dbReference>
<keyword evidence="9 13" id="KW-0012">Acyltransferase</keyword>
<keyword evidence="6" id="KW-0809">Transit peptide</keyword>
<dbReference type="Pfam" id="PF00108">
    <property type="entry name" value="Thiolase_N"/>
    <property type="match status" value="1"/>
</dbReference>
<feature type="domain" description="Thiolase C-terminal" evidence="15">
    <location>
        <begin position="294"/>
        <end position="414"/>
    </location>
</feature>
<keyword evidence="7" id="KW-0443">Lipid metabolism</keyword>
<dbReference type="FunFam" id="3.40.47.10:FF:000010">
    <property type="entry name" value="Acetyl-CoA acetyltransferase (Thiolase)"/>
    <property type="match status" value="1"/>
</dbReference>
<dbReference type="Gene3D" id="3.40.47.10">
    <property type="match status" value="2"/>
</dbReference>
<evidence type="ECO:0000259" key="15">
    <source>
        <dbReference type="Pfam" id="PF02803"/>
    </source>
</evidence>
<dbReference type="EMBL" id="MCFF01000046">
    <property type="protein sequence ID" value="ORZ06393.1"/>
    <property type="molecule type" value="Genomic_DNA"/>
</dbReference>
<dbReference type="InterPro" id="IPR020617">
    <property type="entry name" value="Thiolase_C"/>
</dbReference>
<feature type="active site" description="Proton acceptor" evidence="12">
    <location>
        <position position="372"/>
    </location>
</feature>
<evidence type="ECO:0000313" key="17">
    <source>
        <dbReference type="Proteomes" id="UP000193648"/>
    </source>
</evidence>
<evidence type="ECO:0000256" key="13">
    <source>
        <dbReference type="RuleBase" id="RU003557"/>
    </source>
</evidence>
<evidence type="ECO:0000259" key="14">
    <source>
        <dbReference type="Pfam" id="PF00108"/>
    </source>
</evidence>
<keyword evidence="17" id="KW-1185">Reference proteome</keyword>
<protein>
    <recommendedName>
        <fullName evidence="10">acetyl-CoA C-acyltransferase</fullName>
        <ecNumber evidence="10">2.3.1.16</ecNumber>
    </recommendedName>
</protein>
<evidence type="ECO:0000256" key="2">
    <source>
        <dbReference type="ARBA" id="ARBA00004872"/>
    </source>
</evidence>
<dbReference type="PROSITE" id="PS00737">
    <property type="entry name" value="THIOLASE_2"/>
    <property type="match status" value="1"/>
</dbReference>
<dbReference type="InParanoid" id="A0A1Y2GBP2"/>
<dbReference type="RefSeq" id="XP_021877556.1">
    <property type="nucleotide sequence ID" value="XM_022021645.1"/>
</dbReference>
<dbReference type="GO" id="GO:0006635">
    <property type="term" value="P:fatty acid beta-oxidation"/>
    <property type="evidence" value="ECO:0007669"/>
    <property type="project" value="TreeGrafter"/>
</dbReference>
<keyword evidence="8" id="KW-0576">Peroxisome</keyword>
<comment type="caution">
    <text evidence="16">The sequence shown here is derived from an EMBL/GenBank/DDBJ whole genome shotgun (WGS) entry which is preliminary data.</text>
</comment>
<dbReference type="InterPro" id="IPR020610">
    <property type="entry name" value="Thiolase_AS"/>
</dbReference>
<dbReference type="GO" id="GO:0003988">
    <property type="term" value="F:acetyl-CoA C-acyltransferase activity"/>
    <property type="evidence" value="ECO:0007669"/>
    <property type="project" value="UniProtKB-EC"/>
</dbReference>
<comment type="catalytic activity">
    <reaction evidence="11">
        <text>an acyl-CoA + acetyl-CoA = a 3-oxoacyl-CoA + CoA</text>
        <dbReference type="Rhea" id="RHEA:21564"/>
        <dbReference type="ChEBI" id="CHEBI:57287"/>
        <dbReference type="ChEBI" id="CHEBI:57288"/>
        <dbReference type="ChEBI" id="CHEBI:58342"/>
        <dbReference type="ChEBI" id="CHEBI:90726"/>
        <dbReference type="EC" id="2.3.1.16"/>
    </reaction>
</comment>
<dbReference type="GO" id="GO:0010124">
    <property type="term" value="P:phenylacetate catabolic process"/>
    <property type="evidence" value="ECO:0007669"/>
    <property type="project" value="TreeGrafter"/>
</dbReference>
<dbReference type="AlphaFoldDB" id="A0A1Y2GBP2"/>
<dbReference type="InterPro" id="IPR002155">
    <property type="entry name" value="Thiolase"/>
</dbReference>
<evidence type="ECO:0000256" key="8">
    <source>
        <dbReference type="ARBA" id="ARBA00023140"/>
    </source>
</evidence>
<keyword evidence="4 13" id="KW-0808">Transferase</keyword>
<dbReference type="STRING" id="64571.A0A1Y2GBP2"/>
<reference evidence="16 17" key="1">
    <citation type="submission" date="2016-07" db="EMBL/GenBank/DDBJ databases">
        <title>Pervasive Adenine N6-methylation of Active Genes in Fungi.</title>
        <authorList>
            <consortium name="DOE Joint Genome Institute"/>
            <person name="Mondo S.J."/>
            <person name="Dannebaum R.O."/>
            <person name="Kuo R.C."/>
            <person name="Labutti K."/>
            <person name="Haridas S."/>
            <person name="Kuo A."/>
            <person name="Salamov A."/>
            <person name="Ahrendt S.R."/>
            <person name="Lipzen A."/>
            <person name="Sullivan W."/>
            <person name="Andreopoulos W.B."/>
            <person name="Clum A."/>
            <person name="Lindquist E."/>
            <person name="Daum C."/>
            <person name="Ramamoorthy G.K."/>
            <person name="Gryganskyi A."/>
            <person name="Culley D."/>
            <person name="Magnuson J.K."/>
            <person name="James T.Y."/>
            <person name="O'Malley M.A."/>
            <person name="Stajich J.E."/>
            <person name="Spatafora J.W."/>
            <person name="Visel A."/>
            <person name="Grigoriev I.V."/>
        </authorList>
    </citation>
    <scope>NUCLEOTIDE SEQUENCE [LARGE SCALE GENOMIC DNA]</scope>
    <source>
        <strain evidence="16 17">NRRL 3116</strain>
    </source>
</reference>
<feature type="active site" description="Acyl-thioester intermediate" evidence="12">
    <location>
        <position position="116"/>
    </location>
</feature>
<dbReference type="InterPro" id="IPR016039">
    <property type="entry name" value="Thiolase-like"/>
</dbReference>
<evidence type="ECO:0000313" key="16">
    <source>
        <dbReference type="EMBL" id="ORZ06393.1"/>
    </source>
</evidence>
<dbReference type="CDD" id="cd00751">
    <property type="entry name" value="thiolase"/>
    <property type="match status" value="1"/>
</dbReference>
<comment type="similarity">
    <text evidence="3 13">Belongs to the thiolase-like superfamily. Thiolase family.</text>
</comment>
<dbReference type="NCBIfam" id="TIGR01930">
    <property type="entry name" value="AcCoA-C-Actrans"/>
    <property type="match status" value="1"/>
</dbReference>
<dbReference type="OrthoDB" id="5404651at2759"/>
<dbReference type="GeneID" id="33563489"/>
<keyword evidence="5" id="KW-0276">Fatty acid metabolism</keyword>
<feature type="domain" description="Thiolase N-terminal" evidence="14">
    <location>
        <begin position="31"/>
        <end position="285"/>
    </location>
</feature>
<dbReference type="InterPro" id="IPR020616">
    <property type="entry name" value="Thiolase_N"/>
</dbReference>
<evidence type="ECO:0000256" key="6">
    <source>
        <dbReference type="ARBA" id="ARBA00022946"/>
    </source>
</evidence>
<proteinExistence type="inferred from homology"/>
<comment type="pathway">
    <text evidence="2">Lipid metabolism; fatty acid metabolism.</text>
</comment>
<comment type="subcellular location">
    <subcellularLocation>
        <location evidence="1">Peroxisome</location>
    </subcellularLocation>
</comment>
<evidence type="ECO:0000256" key="12">
    <source>
        <dbReference type="PIRSR" id="PIRSR000429-1"/>
    </source>
</evidence>
<sequence length="416" mass="43672">MANRLAQIGSHLLPSSPSIHTKIGTKSPDDVVVVDAVRTPMARGKKGGFKDTVPEDLLAAVLIAIKDRTKIDPTLVDDICVGTVLQPAGGATVSRMAALYAGYPEKTSIYTTNRQCSSGLQAVVNIATHIQAGLIDIGIGAGVESMTMGYGPSAMPSQTSEKIPQASKAAEECNLPMGITSENVAKDYGVDRKRQDAFSATSYQKAALAQRQGKFDSEIVPVKTTIVDEKTGETKEIVVSKDEGIRDGVTEESLSKLKPAFGGCTTAGNASQVSDGAAAVLLMKRKTAQKLGLPIRAKYVASAVVGCPPRIMGVGPLYAIPAACKKAGIEIKDVDVFELNEAFASQAVYVIDELGLDKIKVNPLGGAIAMGHPLGCTGARQIATLIPELERQDKKIGLTTMCIGTGMGMAAVWERE</sequence>
<evidence type="ECO:0000256" key="11">
    <source>
        <dbReference type="ARBA" id="ARBA00047605"/>
    </source>
</evidence>
<evidence type="ECO:0000256" key="10">
    <source>
        <dbReference type="ARBA" id="ARBA00024073"/>
    </source>
</evidence>
<dbReference type="SUPFAM" id="SSF53901">
    <property type="entry name" value="Thiolase-like"/>
    <property type="match status" value="2"/>
</dbReference>
<dbReference type="PROSITE" id="PS00099">
    <property type="entry name" value="THIOLASE_3"/>
    <property type="match status" value="1"/>
</dbReference>
<evidence type="ECO:0000256" key="4">
    <source>
        <dbReference type="ARBA" id="ARBA00022679"/>
    </source>
</evidence>
<dbReference type="PANTHER" id="PTHR43853">
    <property type="entry name" value="3-KETOACYL-COA THIOLASE, PEROXISOMAL"/>
    <property type="match status" value="1"/>
</dbReference>
<dbReference type="InterPro" id="IPR050215">
    <property type="entry name" value="Thiolase-like_sf_Thiolase"/>
</dbReference>
<evidence type="ECO:0000256" key="7">
    <source>
        <dbReference type="ARBA" id="ARBA00023098"/>
    </source>
</evidence>
<name>A0A1Y2GBP2_9FUNG</name>